<sequence>MATNRYCVDVAKRGTAGCKECKIKIEKGVVRIAKVIPNPFTDSGGDMKQWFHVKCIFEKLSRARATTKKIDDIDDLEGWEELDDEHKPEIEKYIAEFSSGQTAKPSKKTKKQSDPVDEEEVQEEEDDDDSTPTKDDSLRQFRKICAELSEVSEHKRKNAILSKFFSKGSDGNGFKGNLYLWAKMLLPMVEKRVYNLQTIQIIKLFSGIFRCSAEEMMEHFEEGDSAGDVAVTISTFFEDSSTCPPANKSTLYLQDVDKYLHRLSQVSREFDQSSILTEIAKKCTGNDLKMIIRFLKHDLRINAGPKPVLESIHPDAYAAFQASRNLKDIINRSVKQNSGTGSQKDLVIQSSLMTPVLPMLAMACKSYEDVFKRCPNGFFVEIKYDGERVQLHKKGNEFSYFSRSLKPVMAHKTAHLKDYIPKAFPHGNNLMLDCEILLVDNDSKPLPFGTLGAHRKAEFKDACVCLFVFDCLQFNDQNLMQTPLVERRKILKENMKPVKNRVMFSEMKEIDKMAELKGTIRSVFKQGLEGVVVKGKDGVYEPGKRHWLKIKKDYLKDDNMVDTADLIILGAFYGTGKFGGNMSTFLMGCYDTKTKKFCTVTKVHNGLTEDDIEKLQKKFEPNMKKIGRDRTQVPSWLNIHDSMVPDFVVLDPKKSPVWEITGAEFTQTDIHSAKGISIRFPRLTKVRGDKTWKEATNLEELEDLYKISKQTSDIVGLTYNEDDEQNNAADEGSSSSNEKSPVKDTKSPSSKKLKQDESPTAKKQVSKRKPQEDSDSSYSTKKTKLKNGGKGETDDGKPSNQTLSNIFSGVKLSIPDSIENFEKLRRYFIAYDGGLLQDHEQDDATHVISCENTKENNTSKTAVCVTEDWIWDCIKLQKLLSTNAYTSESPKQKKKRKNND</sequence>
<protein>
    <recommendedName>
        <fullName evidence="21">DNA ligase</fullName>
        <ecNumber evidence="21">6.5.1.1</ecNumber>
    </recommendedName>
</protein>
<dbReference type="EC" id="6.5.1.1" evidence="21"/>
<keyword evidence="5 21" id="KW-0436">Ligase</keyword>
<dbReference type="InterPro" id="IPR036420">
    <property type="entry name" value="BRCT_dom_sf"/>
</dbReference>
<keyword evidence="12" id="KW-0862">Zinc</keyword>
<comment type="catalytic activity">
    <reaction evidence="19 21">
        <text>ATP + (deoxyribonucleotide)n-3'-hydroxyl + 5'-phospho-(deoxyribonucleotide)m = (deoxyribonucleotide)n+m + AMP + diphosphate.</text>
        <dbReference type="EC" id="6.5.1.1"/>
    </reaction>
</comment>
<feature type="region of interest" description="Disordered" evidence="23">
    <location>
        <begin position="96"/>
        <end position="136"/>
    </location>
</feature>
<evidence type="ECO:0000256" key="15">
    <source>
        <dbReference type="ARBA" id="ARBA00023172"/>
    </source>
</evidence>
<dbReference type="Gene3D" id="1.10.3260.10">
    <property type="entry name" value="DNA ligase, ATP-dependent, N-terminal domain"/>
    <property type="match status" value="1"/>
</dbReference>
<dbReference type="PROSITE" id="PS00697">
    <property type="entry name" value="DNA_LIGASE_A1"/>
    <property type="match status" value="1"/>
</dbReference>
<evidence type="ECO:0000256" key="17">
    <source>
        <dbReference type="ARBA" id="ARBA00023242"/>
    </source>
</evidence>
<evidence type="ECO:0000256" key="18">
    <source>
        <dbReference type="ARBA" id="ARBA00023306"/>
    </source>
</evidence>
<dbReference type="CDD" id="cd07967">
    <property type="entry name" value="OBF_DNA_ligase_III"/>
    <property type="match status" value="1"/>
</dbReference>
<dbReference type="PANTHER" id="PTHR45674:SF9">
    <property type="entry name" value="DNA LIGASE 3"/>
    <property type="match status" value="1"/>
</dbReference>
<comment type="similarity">
    <text evidence="3 22">Belongs to the ATP-dependent DNA ligase family.</text>
</comment>
<dbReference type="InterPro" id="IPR012308">
    <property type="entry name" value="DNA_ligase_ATP-dep_N"/>
</dbReference>
<dbReference type="PROSITE" id="PS00333">
    <property type="entry name" value="DNA_LIGASE_A2"/>
    <property type="match status" value="1"/>
</dbReference>
<dbReference type="InterPro" id="IPR012310">
    <property type="entry name" value="DNA_ligase_ATP-dep_cent"/>
</dbReference>
<evidence type="ECO:0000313" key="27">
    <source>
        <dbReference type="EMBL" id="LAA08488.1"/>
    </source>
</evidence>
<keyword evidence="8" id="KW-0479">Metal-binding</keyword>
<dbReference type="SMART" id="SM01336">
    <property type="entry name" value="zf-PARP"/>
    <property type="match status" value="1"/>
</dbReference>
<feature type="compositionally biased region" description="Acidic residues" evidence="23">
    <location>
        <begin position="115"/>
        <end position="130"/>
    </location>
</feature>
<evidence type="ECO:0000256" key="2">
    <source>
        <dbReference type="ARBA" id="ARBA00004123"/>
    </source>
</evidence>
<dbReference type="FunFam" id="3.30.1740.10:FF:000001">
    <property type="entry name" value="DNA ligase"/>
    <property type="match status" value="1"/>
</dbReference>
<dbReference type="InterPro" id="IPR016059">
    <property type="entry name" value="DNA_ligase_ATP-dep_CS"/>
</dbReference>
<evidence type="ECO:0000259" key="26">
    <source>
        <dbReference type="PROSITE" id="PS50172"/>
    </source>
</evidence>
<keyword evidence="14" id="KW-0460">Magnesium</keyword>
<dbReference type="GO" id="GO:0003910">
    <property type="term" value="F:DNA ligase (ATP) activity"/>
    <property type="evidence" value="ECO:0007669"/>
    <property type="project" value="UniProtKB-EC"/>
</dbReference>
<comment type="subcellular location">
    <subcellularLocation>
        <location evidence="2">Nucleus</location>
    </subcellularLocation>
</comment>
<dbReference type="GO" id="GO:0008270">
    <property type="term" value="F:zinc ion binding"/>
    <property type="evidence" value="ECO:0007669"/>
    <property type="project" value="UniProtKB-KW"/>
</dbReference>
<dbReference type="PROSITE" id="PS00347">
    <property type="entry name" value="ZF_PARP_1"/>
    <property type="match status" value="1"/>
</dbReference>
<dbReference type="InterPro" id="IPR050191">
    <property type="entry name" value="ATP-dep_DNA_ligase"/>
</dbReference>
<evidence type="ECO:0000256" key="19">
    <source>
        <dbReference type="ARBA" id="ARBA00034003"/>
    </source>
</evidence>
<evidence type="ECO:0000259" key="24">
    <source>
        <dbReference type="PROSITE" id="PS50064"/>
    </source>
</evidence>
<dbReference type="CDD" id="cd18431">
    <property type="entry name" value="BRCT_DNA_ligase_III"/>
    <property type="match status" value="1"/>
</dbReference>
<dbReference type="Gene3D" id="2.40.50.140">
    <property type="entry name" value="Nucleic acid-binding proteins"/>
    <property type="match status" value="1"/>
</dbReference>
<dbReference type="FunFam" id="2.40.50.140:FF:000085">
    <property type="entry name" value="DNA ligase"/>
    <property type="match status" value="1"/>
</dbReference>
<dbReference type="GO" id="GO:0005524">
    <property type="term" value="F:ATP binding"/>
    <property type="evidence" value="ECO:0007669"/>
    <property type="project" value="UniProtKB-KW"/>
</dbReference>
<feature type="region of interest" description="Disordered" evidence="23">
    <location>
        <begin position="724"/>
        <end position="802"/>
    </location>
</feature>
<feature type="domain" description="ATP-dependent DNA ligase family profile" evidence="25">
    <location>
        <begin position="457"/>
        <end position="591"/>
    </location>
</feature>
<dbReference type="PROSITE" id="PS50064">
    <property type="entry name" value="ZF_PARP_2"/>
    <property type="match status" value="1"/>
</dbReference>
<dbReference type="FunFam" id="3.30.470.30:FF:000003">
    <property type="entry name" value="DNA ligase"/>
    <property type="match status" value="1"/>
</dbReference>
<dbReference type="GO" id="GO:0051053">
    <property type="term" value="P:negative regulation of DNA metabolic process"/>
    <property type="evidence" value="ECO:0007669"/>
    <property type="project" value="UniProtKB-ARBA"/>
</dbReference>
<evidence type="ECO:0000256" key="22">
    <source>
        <dbReference type="RuleBase" id="RU004196"/>
    </source>
</evidence>
<dbReference type="OrthoDB" id="206088at2759"/>
<dbReference type="InterPro" id="IPR000977">
    <property type="entry name" value="DNA_ligase_ATP-dep"/>
</dbReference>
<keyword evidence="17" id="KW-0539">Nucleus</keyword>
<evidence type="ECO:0000256" key="9">
    <source>
        <dbReference type="ARBA" id="ARBA00022741"/>
    </source>
</evidence>
<name>A0A2L2YK39_PARTP</name>
<dbReference type="Gene3D" id="3.40.50.10190">
    <property type="entry name" value="BRCT domain"/>
    <property type="match status" value="1"/>
</dbReference>
<dbReference type="Gene3D" id="3.30.470.30">
    <property type="entry name" value="DNA ligase/mRNA capping enzyme"/>
    <property type="match status" value="1"/>
</dbReference>
<dbReference type="InterPro" id="IPR001357">
    <property type="entry name" value="BRCT_dom"/>
</dbReference>
<dbReference type="InterPro" id="IPR036957">
    <property type="entry name" value="Znf_PARP_sf"/>
</dbReference>
<evidence type="ECO:0000256" key="12">
    <source>
        <dbReference type="ARBA" id="ARBA00022833"/>
    </source>
</evidence>
<evidence type="ECO:0000256" key="23">
    <source>
        <dbReference type="SAM" id="MobiDB-lite"/>
    </source>
</evidence>
<evidence type="ECO:0000256" key="13">
    <source>
        <dbReference type="ARBA" id="ARBA00022840"/>
    </source>
</evidence>
<dbReference type="GO" id="GO:0005739">
    <property type="term" value="C:mitochondrion"/>
    <property type="evidence" value="ECO:0007669"/>
    <property type="project" value="GOC"/>
</dbReference>
<dbReference type="GO" id="GO:0003677">
    <property type="term" value="F:DNA binding"/>
    <property type="evidence" value="ECO:0007669"/>
    <property type="project" value="InterPro"/>
</dbReference>
<evidence type="ECO:0000256" key="7">
    <source>
        <dbReference type="ARBA" id="ARBA00022705"/>
    </source>
</evidence>
<dbReference type="Pfam" id="PF01068">
    <property type="entry name" value="DNA_ligase_A_M"/>
    <property type="match status" value="1"/>
</dbReference>
<keyword evidence="11" id="KW-0863">Zinc-finger</keyword>
<evidence type="ECO:0000256" key="16">
    <source>
        <dbReference type="ARBA" id="ARBA00023204"/>
    </source>
</evidence>
<dbReference type="Pfam" id="PF16759">
    <property type="entry name" value="LIG3_BRCT"/>
    <property type="match status" value="1"/>
</dbReference>
<keyword evidence="7" id="KW-0235">DNA replication</keyword>
<keyword evidence="18" id="KW-0131">Cell cycle</keyword>
<dbReference type="GO" id="GO:0043504">
    <property type="term" value="P:mitochondrial DNA repair"/>
    <property type="evidence" value="ECO:0007669"/>
    <property type="project" value="UniProtKB-ARBA"/>
</dbReference>
<dbReference type="Pfam" id="PF04675">
    <property type="entry name" value="DNA_ligase_A_N"/>
    <property type="match status" value="1"/>
</dbReference>
<dbReference type="GO" id="GO:0051301">
    <property type="term" value="P:cell division"/>
    <property type="evidence" value="ECO:0007669"/>
    <property type="project" value="UniProtKB-KW"/>
</dbReference>
<dbReference type="GO" id="GO:0071897">
    <property type="term" value="P:DNA biosynthetic process"/>
    <property type="evidence" value="ECO:0007669"/>
    <property type="project" value="InterPro"/>
</dbReference>
<organism evidence="27">
    <name type="scientific">Parasteatoda tepidariorum</name>
    <name type="common">Common house spider</name>
    <name type="synonym">Achaearanea tepidariorum</name>
    <dbReference type="NCBI Taxonomy" id="114398"/>
    <lineage>
        <taxon>Eukaryota</taxon>
        <taxon>Metazoa</taxon>
        <taxon>Ecdysozoa</taxon>
        <taxon>Arthropoda</taxon>
        <taxon>Chelicerata</taxon>
        <taxon>Arachnida</taxon>
        <taxon>Araneae</taxon>
        <taxon>Araneomorphae</taxon>
        <taxon>Entelegynae</taxon>
        <taxon>Araneoidea</taxon>
        <taxon>Theridiidae</taxon>
        <taxon>Parasteatoda</taxon>
    </lineage>
</organism>
<evidence type="ECO:0000256" key="10">
    <source>
        <dbReference type="ARBA" id="ARBA00022763"/>
    </source>
</evidence>
<comment type="subunit">
    <text evidence="20">Isoform 3 interacts (via BRCT domain) with the nuclear DNA-repair protein XRCC1. Interacts with POLG. Interacts with POLB.</text>
</comment>
<keyword evidence="9 21" id="KW-0547">Nucleotide-binding</keyword>
<keyword evidence="10 21" id="KW-0227">DNA damage</keyword>
<dbReference type="PROSITE" id="PS50160">
    <property type="entry name" value="DNA_LIGASE_A3"/>
    <property type="match status" value="1"/>
</dbReference>
<dbReference type="GO" id="GO:0070421">
    <property type="term" value="C:DNA ligase III-XRCC1 complex"/>
    <property type="evidence" value="ECO:0007669"/>
    <property type="project" value="TreeGrafter"/>
</dbReference>
<dbReference type="Pfam" id="PF04679">
    <property type="entry name" value="DNA_ligase_A_C"/>
    <property type="match status" value="1"/>
</dbReference>
<dbReference type="GO" id="GO:0031981">
    <property type="term" value="C:nuclear lumen"/>
    <property type="evidence" value="ECO:0007669"/>
    <property type="project" value="UniProtKB-ARBA"/>
</dbReference>
<dbReference type="SUPFAM" id="SSF52113">
    <property type="entry name" value="BRCT domain"/>
    <property type="match status" value="1"/>
</dbReference>
<evidence type="ECO:0000256" key="21">
    <source>
        <dbReference type="RuleBase" id="RU000617"/>
    </source>
</evidence>
<accession>A0A2L2YK39</accession>
<dbReference type="EMBL" id="IAAA01038669">
    <property type="protein sequence ID" value="LAA08486.1"/>
    <property type="molecule type" value="mRNA"/>
</dbReference>
<dbReference type="SUPFAM" id="SSF117018">
    <property type="entry name" value="ATP-dependent DNA ligase DNA-binding domain"/>
    <property type="match status" value="1"/>
</dbReference>
<dbReference type="SUPFAM" id="SSF56091">
    <property type="entry name" value="DNA ligase/mRNA capping enzyme, catalytic domain"/>
    <property type="match status" value="1"/>
</dbReference>
<dbReference type="Gene3D" id="3.30.1490.70">
    <property type="match status" value="1"/>
</dbReference>
<dbReference type="GO" id="GO:0097681">
    <property type="term" value="P:double-strand break repair via alternative nonhomologous end joining"/>
    <property type="evidence" value="ECO:0007669"/>
    <property type="project" value="UniProtKB-ARBA"/>
</dbReference>
<feature type="domain" description="PARP-type" evidence="24">
    <location>
        <begin position="6"/>
        <end position="98"/>
    </location>
</feature>
<keyword evidence="16 21" id="KW-0234">DNA repair</keyword>
<dbReference type="SMART" id="SM00292">
    <property type="entry name" value="BRCT"/>
    <property type="match status" value="1"/>
</dbReference>
<feature type="domain" description="BRCT" evidence="26">
    <location>
        <begin position="802"/>
        <end position="887"/>
    </location>
</feature>
<dbReference type="InterPro" id="IPR012340">
    <property type="entry name" value="NA-bd_OB-fold"/>
</dbReference>
<dbReference type="SUPFAM" id="SSF57716">
    <property type="entry name" value="Glucocorticoid receptor-like (DNA-binding domain)"/>
    <property type="match status" value="1"/>
</dbReference>
<feature type="compositionally biased region" description="Polar residues" evidence="23">
    <location>
        <begin position="726"/>
        <end position="739"/>
    </location>
</feature>
<evidence type="ECO:0000256" key="14">
    <source>
        <dbReference type="ARBA" id="ARBA00022842"/>
    </source>
</evidence>
<evidence type="ECO:0000256" key="5">
    <source>
        <dbReference type="ARBA" id="ARBA00022598"/>
    </source>
</evidence>
<keyword evidence="13 21" id="KW-0067">ATP-binding</keyword>
<dbReference type="PROSITE" id="PS50172">
    <property type="entry name" value="BRCT"/>
    <property type="match status" value="1"/>
</dbReference>
<comment type="cofactor">
    <cofactor evidence="1">
        <name>Mg(2+)</name>
        <dbReference type="ChEBI" id="CHEBI:18420"/>
    </cofactor>
</comment>
<dbReference type="InterPro" id="IPR012309">
    <property type="entry name" value="DNA_ligase_ATP-dep_C"/>
</dbReference>
<dbReference type="SUPFAM" id="SSF50249">
    <property type="entry name" value="Nucleic acid-binding proteins"/>
    <property type="match status" value="1"/>
</dbReference>
<evidence type="ECO:0000256" key="1">
    <source>
        <dbReference type="ARBA" id="ARBA00001946"/>
    </source>
</evidence>
<evidence type="ECO:0000259" key="25">
    <source>
        <dbReference type="PROSITE" id="PS50160"/>
    </source>
</evidence>
<reference evidence="27" key="1">
    <citation type="journal article" date="2016" name="Mol. Ecol. Resour.">
        <title>Evaluation of the impact of RNA preservation methods of spiders for de novo transcriptome assembly.</title>
        <authorList>
            <person name="Kono N."/>
            <person name="Nakamura H."/>
            <person name="Ito Y."/>
            <person name="Tomita M."/>
            <person name="Arakawa K."/>
        </authorList>
    </citation>
    <scope>NUCLEOTIDE SEQUENCE</scope>
    <source>
        <tissue evidence="27">Whole body</tissue>
    </source>
</reference>
<dbReference type="InterPro" id="IPR036599">
    <property type="entry name" value="DNA_ligase_N_sf"/>
</dbReference>
<evidence type="ECO:0000256" key="8">
    <source>
        <dbReference type="ARBA" id="ARBA00022723"/>
    </source>
</evidence>
<evidence type="ECO:0000256" key="4">
    <source>
        <dbReference type="ARBA" id="ARBA00022553"/>
    </source>
</evidence>
<dbReference type="Pfam" id="PF00645">
    <property type="entry name" value="zf-PARP"/>
    <property type="match status" value="1"/>
</dbReference>
<evidence type="ECO:0000256" key="6">
    <source>
        <dbReference type="ARBA" id="ARBA00022618"/>
    </source>
</evidence>
<dbReference type="FunFam" id="1.10.3260.10:FF:000002">
    <property type="entry name" value="DNA ligase"/>
    <property type="match status" value="1"/>
</dbReference>
<keyword evidence="6" id="KW-0132">Cell division</keyword>
<dbReference type="AlphaFoldDB" id="A0A2L2YK39"/>
<dbReference type="InterPro" id="IPR031916">
    <property type="entry name" value="LIG3_BRCT"/>
</dbReference>
<dbReference type="GO" id="GO:0006273">
    <property type="term" value="P:lagging strand elongation"/>
    <property type="evidence" value="ECO:0007669"/>
    <property type="project" value="TreeGrafter"/>
</dbReference>
<dbReference type="Gene3D" id="3.30.1740.10">
    <property type="entry name" value="Zinc finger, PARP-type"/>
    <property type="match status" value="1"/>
</dbReference>
<dbReference type="CDD" id="cd07902">
    <property type="entry name" value="Adenylation_DNA_ligase_III"/>
    <property type="match status" value="1"/>
</dbReference>
<evidence type="ECO:0000256" key="11">
    <source>
        <dbReference type="ARBA" id="ARBA00022771"/>
    </source>
</evidence>
<dbReference type="InterPro" id="IPR001510">
    <property type="entry name" value="Znf_PARP"/>
</dbReference>
<evidence type="ECO:0000256" key="3">
    <source>
        <dbReference type="ARBA" id="ARBA00007572"/>
    </source>
</evidence>
<dbReference type="PANTHER" id="PTHR45674">
    <property type="entry name" value="DNA LIGASE 1/3 FAMILY MEMBER"/>
    <property type="match status" value="1"/>
</dbReference>
<dbReference type="GO" id="GO:0006310">
    <property type="term" value="P:DNA recombination"/>
    <property type="evidence" value="ECO:0007669"/>
    <property type="project" value="UniProtKB-KW"/>
</dbReference>
<proteinExistence type="evidence at transcript level"/>
<dbReference type="EMBL" id="IAAA01038670">
    <property type="protein sequence ID" value="LAA08488.1"/>
    <property type="molecule type" value="mRNA"/>
</dbReference>
<evidence type="ECO:0000256" key="20">
    <source>
        <dbReference type="ARBA" id="ARBA00065554"/>
    </source>
</evidence>
<keyword evidence="4" id="KW-0597">Phosphoprotein</keyword>
<dbReference type="NCBIfam" id="TIGR00574">
    <property type="entry name" value="dnl1"/>
    <property type="match status" value="1"/>
</dbReference>
<keyword evidence="15 21" id="KW-0233">DNA recombination</keyword>